<feature type="region of interest" description="Disordered" evidence="1">
    <location>
        <begin position="116"/>
        <end position="295"/>
    </location>
</feature>
<dbReference type="OrthoDB" id="2290221at2759"/>
<feature type="compositionally biased region" description="Polar residues" evidence="1">
    <location>
        <begin position="130"/>
        <end position="147"/>
    </location>
</feature>
<comment type="caution">
    <text evidence="2">The sequence shown here is derived from an EMBL/GenBank/DDBJ whole genome shotgun (WGS) entry which is preliminary data.</text>
</comment>
<gene>
    <name evidence="2" type="ORF">TRICI_002637</name>
</gene>
<name>A0A642V5K7_9ASCO</name>
<sequence>MNISSIPEDMSIKSGTANGHSHGGGSATADGGKRSRAYSHTRTNSSSSSASSHVQSPTNVPTLAKPNAPFGSSPPGSGGETSDGSTSSSYIHPQYTVSTASEAAAVAALRSNVNNVQISSTNRPPLEDSPQFSHNHWSHHYPSQPQQGPHHAPVHHGSGGGGGGQNKLSNVAVSAAAFASKPKESALSKAKMFARQAKPHLSGSSSHQSLSHSKRKAVDLTIQTKQLPPSRPSLSERSPLSRPSKELDRIASLAPSTTRDSEAGVPGGSGKPHKHHMPFRSRKDSHGGVVLSSSSSNSKLISEQGSIYSFHPSSPGVPALEVRNLGSKEDRDQVAEDSWALLCSKVMPLFSGEGLRVPVEDLNNLVVMHLDLLIKQGVGPKEVLNEFRNFLRIGVLNMDQGLSRVSDDKLIGMLVETWMFFFSQVLPYLEAVFLPLQLELEGTGQILSLADAKEYWSSLLEKQENLTTRRYILIAFRDHLVIPLSSRLQDLTTRMNLDFGGTEFTGTAARILQCTNILSAIQSGDENQVKIDTLVKALKSSWFTMPRTAKDRRGFVLNKSSSVRSNPT</sequence>
<dbReference type="Pfam" id="PF08539">
    <property type="entry name" value="HbrB"/>
    <property type="match status" value="1"/>
</dbReference>
<feature type="region of interest" description="Disordered" evidence="1">
    <location>
        <begin position="1"/>
        <end position="93"/>
    </location>
</feature>
<dbReference type="Proteomes" id="UP000761534">
    <property type="component" value="Unassembled WGS sequence"/>
</dbReference>
<dbReference type="GO" id="GO:0038203">
    <property type="term" value="P:TORC2 signaling"/>
    <property type="evidence" value="ECO:0007669"/>
    <property type="project" value="TreeGrafter"/>
</dbReference>
<dbReference type="PANTHER" id="PTHR32428:SF2">
    <property type="entry name" value="TARGET OF RAPAMYCIN COMPLEX 2 SUBUNIT BIT61-RELATED"/>
    <property type="match status" value="1"/>
</dbReference>
<keyword evidence="3" id="KW-1185">Reference proteome</keyword>
<reference evidence="2" key="1">
    <citation type="journal article" date="2019" name="G3 (Bethesda)">
        <title>Genome Assemblies of Two Rare Opportunistic Yeast Pathogens: Diutina rugosa (syn. Candida rugosa) and Trichomonascus ciferrii (syn. Candida ciferrii).</title>
        <authorList>
            <person name="Mixao V."/>
            <person name="Saus E."/>
            <person name="Hansen A.P."/>
            <person name="Lass-Florl C."/>
            <person name="Gabaldon T."/>
        </authorList>
    </citation>
    <scope>NUCLEOTIDE SEQUENCE</scope>
    <source>
        <strain evidence="2">CBS 4856</strain>
    </source>
</reference>
<dbReference type="EMBL" id="SWFS01000179">
    <property type="protein sequence ID" value="KAA8915280.1"/>
    <property type="molecule type" value="Genomic_DNA"/>
</dbReference>
<feature type="compositionally biased region" description="Low complexity" evidence="1">
    <location>
        <begin position="200"/>
        <end position="211"/>
    </location>
</feature>
<evidence type="ECO:0008006" key="4">
    <source>
        <dbReference type="Google" id="ProtNLM"/>
    </source>
</evidence>
<protein>
    <recommendedName>
        <fullName evidence="4">HbrB-like protein</fullName>
    </recommendedName>
</protein>
<feature type="compositionally biased region" description="Low complexity" evidence="1">
    <location>
        <begin position="171"/>
        <end position="180"/>
    </location>
</feature>
<dbReference type="InterPro" id="IPR013745">
    <property type="entry name" value="Bit61/PRR5"/>
</dbReference>
<evidence type="ECO:0000313" key="2">
    <source>
        <dbReference type="EMBL" id="KAA8915280.1"/>
    </source>
</evidence>
<evidence type="ECO:0000256" key="1">
    <source>
        <dbReference type="SAM" id="MobiDB-lite"/>
    </source>
</evidence>
<feature type="compositionally biased region" description="Basic residues" evidence="1">
    <location>
        <begin position="271"/>
        <end position="280"/>
    </location>
</feature>
<dbReference type="AlphaFoldDB" id="A0A642V5K7"/>
<evidence type="ECO:0000313" key="3">
    <source>
        <dbReference type="Proteomes" id="UP000761534"/>
    </source>
</evidence>
<dbReference type="VEuPathDB" id="FungiDB:TRICI_002637"/>
<organism evidence="2 3">
    <name type="scientific">Trichomonascus ciferrii</name>
    <dbReference type="NCBI Taxonomy" id="44093"/>
    <lineage>
        <taxon>Eukaryota</taxon>
        <taxon>Fungi</taxon>
        <taxon>Dikarya</taxon>
        <taxon>Ascomycota</taxon>
        <taxon>Saccharomycotina</taxon>
        <taxon>Dipodascomycetes</taxon>
        <taxon>Dipodascales</taxon>
        <taxon>Trichomonascaceae</taxon>
        <taxon>Trichomonascus</taxon>
        <taxon>Trichomonascus ciferrii complex</taxon>
    </lineage>
</organism>
<proteinExistence type="predicted"/>
<feature type="compositionally biased region" description="Low complexity" evidence="1">
    <location>
        <begin position="232"/>
        <end position="242"/>
    </location>
</feature>
<dbReference type="GO" id="GO:0031932">
    <property type="term" value="C:TORC2 complex"/>
    <property type="evidence" value="ECO:0007669"/>
    <property type="project" value="TreeGrafter"/>
</dbReference>
<accession>A0A642V5K7</accession>
<dbReference type="PANTHER" id="PTHR32428">
    <property type="entry name" value="TARGET OF RAPAMYCIN COMPLEX 2 SUBUNIT BIT61-RELATED"/>
    <property type="match status" value="1"/>
</dbReference>